<sequence length="129" mass="14044">MRGLNQSVMVKEGAEPEGKALDLPVDLRPSPHYGHSTLGADRKNEDRGYKRPEMSFLPGRPGSALETGEKLGHPGGAWEGLGVDRSVLHIERESVGVSSGIWLGCFRTPPFRGVPDMSHWEAASWPAQD</sequence>
<accession>A0A5C6P4W8</accession>
<gene>
    <name evidence="2" type="ORF">D4764_15G0005710</name>
</gene>
<evidence type="ECO:0000256" key="1">
    <source>
        <dbReference type="SAM" id="MobiDB-lite"/>
    </source>
</evidence>
<dbReference type="AlphaFoldDB" id="A0A5C6P4W8"/>
<evidence type="ECO:0000313" key="2">
    <source>
        <dbReference type="EMBL" id="TWW73177.1"/>
    </source>
</evidence>
<reference evidence="2 3" key="1">
    <citation type="submission" date="2019-04" db="EMBL/GenBank/DDBJ databases">
        <title>Chromosome genome assembly for Takifugu flavidus.</title>
        <authorList>
            <person name="Xiao S."/>
        </authorList>
    </citation>
    <scope>NUCLEOTIDE SEQUENCE [LARGE SCALE GENOMIC DNA]</scope>
    <source>
        <strain evidence="2">HTHZ2018</strain>
        <tissue evidence="2">Muscle</tissue>
    </source>
</reference>
<feature type="region of interest" description="Disordered" evidence="1">
    <location>
        <begin position="1"/>
        <end position="76"/>
    </location>
</feature>
<feature type="compositionally biased region" description="Basic and acidic residues" evidence="1">
    <location>
        <begin position="40"/>
        <end position="53"/>
    </location>
</feature>
<name>A0A5C6P4W8_9TELE</name>
<proteinExistence type="predicted"/>
<dbReference type="Proteomes" id="UP000324091">
    <property type="component" value="Chromosome 15"/>
</dbReference>
<evidence type="ECO:0000313" key="3">
    <source>
        <dbReference type="Proteomes" id="UP000324091"/>
    </source>
</evidence>
<dbReference type="EMBL" id="RHFK02000007">
    <property type="protein sequence ID" value="TWW73177.1"/>
    <property type="molecule type" value="Genomic_DNA"/>
</dbReference>
<comment type="caution">
    <text evidence="2">The sequence shown here is derived from an EMBL/GenBank/DDBJ whole genome shotgun (WGS) entry which is preliminary data.</text>
</comment>
<protein>
    <submittedName>
        <fullName evidence="2">Uncharacterized protein</fullName>
    </submittedName>
</protein>
<organism evidence="2 3">
    <name type="scientific">Takifugu flavidus</name>
    <name type="common">sansaifugu</name>
    <dbReference type="NCBI Taxonomy" id="433684"/>
    <lineage>
        <taxon>Eukaryota</taxon>
        <taxon>Metazoa</taxon>
        <taxon>Chordata</taxon>
        <taxon>Craniata</taxon>
        <taxon>Vertebrata</taxon>
        <taxon>Euteleostomi</taxon>
        <taxon>Actinopterygii</taxon>
        <taxon>Neopterygii</taxon>
        <taxon>Teleostei</taxon>
        <taxon>Neoteleostei</taxon>
        <taxon>Acanthomorphata</taxon>
        <taxon>Eupercaria</taxon>
        <taxon>Tetraodontiformes</taxon>
        <taxon>Tetradontoidea</taxon>
        <taxon>Tetraodontidae</taxon>
        <taxon>Takifugu</taxon>
    </lineage>
</organism>
<keyword evidence="3" id="KW-1185">Reference proteome</keyword>